<dbReference type="GO" id="GO:0005886">
    <property type="term" value="C:plasma membrane"/>
    <property type="evidence" value="ECO:0007669"/>
    <property type="project" value="UniProtKB-SubCell"/>
</dbReference>
<evidence type="ECO:0000256" key="5">
    <source>
        <dbReference type="ARBA" id="ARBA00022448"/>
    </source>
</evidence>
<keyword evidence="5" id="KW-0813">Transport</keyword>
<comment type="function">
    <text evidence="1">Multidrug efflux pump.</text>
</comment>
<dbReference type="AlphaFoldDB" id="S0KRA0"/>
<evidence type="ECO:0000256" key="8">
    <source>
        <dbReference type="ARBA" id="ARBA00022692"/>
    </source>
</evidence>
<dbReference type="PATRIC" id="fig|1140003.3.peg.1368"/>
<keyword evidence="9 13" id="KW-1133">Transmembrane helix</keyword>
<evidence type="ECO:0000256" key="7">
    <source>
        <dbReference type="ARBA" id="ARBA00022475"/>
    </source>
</evidence>
<comment type="caution">
    <text evidence="14">The sequence shown here is derived from an EMBL/GenBank/DDBJ whole genome shotgun (WGS) entry which is preliminary data.</text>
</comment>
<dbReference type="PANTHER" id="PTHR43298:SF2">
    <property type="entry name" value="FMN_FAD EXPORTER YEEO-RELATED"/>
    <property type="match status" value="1"/>
</dbReference>
<evidence type="ECO:0000256" key="11">
    <source>
        <dbReference type="ARBA" id="ARBA00023136"/>
    </source>
</evidence>
<feature type="transmembrane region" description="Helical" evidence="13">
    <location>
        <begin position="297"/>
        <end position="317"/>
    </location>
</feature>
<evidence type="ECO:0000256" key="12">
    <source>
        <dbReference type="ARBA" id="ARBA00031636"/>
    </source>
</evidence>
<dbReference type="GO" id="GO:0042910">
    <property type="term" value="F:xenobiotic transmembrane transporter activity"/>
    <property type="evidence" value="ECO:0007669"/>
    <property type="project" value="InterPro"/>
</dbReference>
<evidence type="ECO:0000256" key="9">
    <source>
        <dbReference type="ARBA" id="ARBA00022989"/>
    </source>
</evidence>
<evidence type="ECO:0000313" key="15">
    <source>
        <dbReference type="Proteomes" id="UP000015961"/>
    </source>
</evidence>
<dbReference type="RefSeq" id="WP_016185863.1">
    <property type="nucleotide sequence ID" value="NZ_ASWO01000005.1"/>
</dbReference>
<dbReference type="EMBL" id="ASWO01000005">
    <property type="protein sequence ID" value="EOT83543.1"/>
    <property type="molecule type" value="Genomic_DNA"/>
</dbReference>
<comment type="similarity">
    <text evidence="3">Belongs to the multi antimicrobial extrusion (MATE) (TC 2.A.66.1) family.</text>
</comment>
<feature type="transmembrane region" description="Helical" evidence="13">
    <location>
        <begin position="396"/>
        <end position="418"/>
    </location>
</feature>
<dbReference type="GO" id="GO:0015297">
    <property type="term" value="F:antiporter activity"/>
    <property type="evidence" value="ECO:0007669"/>
    <property type="project" value="UniProtKB-KW"/>
</dbReference>
<accession>S0KRA0</accession>
<keyword evidence="10" id="KW-0406">Ion transport</keyword>
<feature type="transmembrane region" description="Helical" evidence="13">
    <location>
        <begin position="424"/>
        <end position="444"/>
    </location>
</feature>
<evidence type="ECO:0000256" key="6">
    <source>
        <dbReference type="ARBA" id="ARBA00022449"/>
    </source>
</evidence>
<evidence type="ECO:0000256" key="13">
    <source>
        <dbReference type="SAM" id="Phobius"/>
    </source>
</evidence>
<organism evidence="14 15">
    <name type="scientific">Enterococcus sulfureus ATCC 49903</name>
    <dbReference type="NCBI Taxonomy" id="1140003"/>
    <lineage>
        <taxon>Bacteria</taxon>
        <taxon>Bacillati</taxon>
        <taxon>Bacillota</taxon>
        <taxon>Bacilli</taxon>
        <taxon>Lactobacillales</taxon>
        <taxon>Enterococcaceae</taxon>
        <taxon>Enterococcus</taxon>
    </lineage>
</organism>
<evidence type="ECO:0000256" key="4">
    <source>
        <dbReference type="ARBA" id="ARBA00020268"/>
    </source>
</evidence>
<dbReference type="InterPro" id="IPR002528">
    <property type="entry name" value="MATE_fam"/>
</dbReference>
<keyword evidence="7" id="KW-1003">Cell membrane</keyword>
<name>S0KRA0_9ENTE</name>
<dbReference type="NCBIfam" id="TIGR00797">
    <property type="entry name" value="matE"/>
    <property type="match status" value="1"/>
</dbReference>
<comment type="subcellular location">
    <subcellularLocation>
        <location evidence="2">Cell membrane</location>
        <topology evidence="2">Multi-pass membrane protein</topology>
    </subcellularLocation>
</comment>
<sequence>MKKYIGDRAFYLHVLTIAVPIMIQNAITNFVGLLDNLMVGQIGTAQMSGVAIVNQLIFVFNLSIFGIVSAASIFGTQFYGKRDFVGMRNAFRFKLIGSALMCLIAIVVLFYAQDMLISLYLHGDKTSTQLTVAHESAREFLWIMLFSLPFFALSQSYASALRDMGKTIVPMFASSTAVVLNTALNFLLIFGLLGFPKLGVLGAGIATLLARILECAIIVIWVHTHATEHPFCIQVYRNFSIPWTLTKQILIKGSPLMANEILWAIGQTMILQAYSVRGLAVIASLNIASTVSNLFNIVYMALGSAVAVIIGQLLGSNKMQEARDAARKLLFFAVVSCLIIGSLMLLVAPLFPAIYQTEPEVKTLASQFIRIAAICMPLYAFNHASYFILRSGGQTFITFLFDSVFVWTITFPLAFVLSTHTELAIVWVYFICQAVEWIKSYLGYRLIRSNAWMKNVTQTI</sequence>
<dbReference type="InterPro" id="IPR048279">
    <property type="entry name" value="MdtK-like"/>
</dbReference>
<evidence type="ECO:0000256" key="2">
    <source>
        <dbReference type="ARBA" id="ARBA00004651"/>
    </source>
</evidence>
<feature type="transmembrane region" description="Helical" evidence="13">
    <location>
        <begin position="172"/>
        <end position="195"/>
    </location>
</feature>
<feature type="transmembrane region" description="Helical" evidence="13">
    <location>
        <begin position="12"/>
        <end position="32"/>
    </location>
</feature>
<feature type="transmembrane region" description="Helical" evidence="13">
    <location>
        <begin position="201"/>
        <end position="222"/>
    </location>
</feature>
<evidence type="ECO:0000256" key="3">
    <source>
        <dbReference type="ARBA" id="ARBA00010199"/>
    </source>
</evidence>
<gene>
    <name evidence="14" type="ORF">I573_01265</name>
</gene>
<evidence type="ECO:0000256" key="10">
    <source>
        <dbReference type="ARBA" id="ARBA00023065"/>
    </source>
</evidence>
<dbReference type="PANTHER" id="PTHR43298">
    <property type="entry name" value="MULTIDRUG RESISTANCE PROTEIN NORM-RELATED"/>
    <property type="match status" value="1"/>
</dbReference>
<dbReference type="GO" id="GO:0006811">
    <property type="term" value="P:monoatomic ion transport"/>
    <property type="evidence" value="ECO:0007669"/>
    <property type="project" value="UniProtKB-KW"/>
</dbReference>
<dbReference type="PIRSF" id="PIRSF006603">
    <property type="entry name" value="DinF"/>
    <property type="match status" value="1"/>
</dbReference>
<feature type="transmembrane region" description="Helical" evidence="13">
    <location>
        <begin position="367"/>
        <end position="389"/>
    </location>
</feature>
<proteinExistence type="inferred from homology"/>
<keyword evidence="6" id="KW-0050">Antiport</keyword>
<feature type="transmembrane region" description="Helical" evidence="13">
    <location>
        <begin position="261"/>
        <end position="285"/>
    </location>
</feature>
<keyword evidence="8 13" id="KW-0812">Transmembrane</keyword>
<dbReference type="eggNOG" id="COG0534">
    <property type="taxonomic scope" value="Bacteria"/>
</dbReference>
<dbReference type="Pfam" id="PF01554">
    <property type="entry name" value="MatE"/>
    <property type="match status" value="2"/>
</dbReference>
<evidence type="ECO:0000256" key="1">
    <source>
        <dbReference type="ARBA" id="ARBA00003408"/>
    </source>
</evidence>
<dbReference type="STRING" id="1140003.OMY_01415"/>
<keyword evidence="11 13" id="KW-0472">Membrane</keyword>
<dbReference type="OrthoDB" id="9776324at2"/>
<feature type="transmembrane region" description="Helical" evidence="13">
    <location>
        <begin position="95"/>
        <end position="120"/>
    </location>
</feature>
<keyword evidence="15" id="KW-1185">Reference proteome</keyword>
<feature type="transmembrane region" description="Helical" evidence="13">
    <location>
        <begin position="52"/>
        <end position="74"/>
    </location>
</feature>
<protein>
    <recommendedName>
        <fullName evidence="4">Probable multidrug resistance protein NorM</fullName>
    </recommendedName>
    <alternativeName>
        <fullName evidence="12">Multidrug-efflux transporter</fullName>
    </alternativeName>
</protein>
<feature type="transmembrane region" description="Helical" evidence="13">
    <location>
        <begin position="140"/>
        <end position="160"/>
    </location>
</feature>
<evidence type="ECO:0000313" key="14">
    <source>
        <dbReference type="EMBL" id="EOT83543.1"/>
    </source>
</evidence>
<reference evidence="14 15" key="1">
    <citation type="submission" date="2013-03" db="EMBL/GenBank/DDBJ databases">
        <title>The Genome Sequence of Enterococcus sulfureus ATCC_49903 (PacBio/Illumina hybrid assembly).</title>
        <authorList>
            <consortium name="The Broad Institute Genomics Platform"/>
            <consortium name="The Broad Institute Genome Sequencing Center for Infectious Disease"/>
            <person name="Earl A."/>
            <person name="Russ C."/>
            <person name="Gilmore M."/>
            <person name="Surin D."/>
            <person name="Walker B."/>
            <person name="Young S."/>
            <person name="Zeng Q."/>
            <person name="Gargeya S."/>
            <person name="Fitzgerald M."/>
            <person name="Haas B."/>
            <person name="Abouelleil A."/>
            <person name="Allen A.W."/>
            <person name="Alvarado L."/>
            <person name="Arachchi H.M."/>
            <person name="Berlin A.M."/>
            <person name="Chapman S.B."/>
            <person name="Gainer-Dewar J."/>
            <person name="Goldberg J."/>
            <person name="Griggs A."/>
            <person name="Gujja S."/>
            <person name="Hansen M."/>
            <person name="Howarth C."/>
            <person name="Imamovic A."/>
            <person name="Ireland A."/>
            <person name="Larimer J."/>
            <person name="McCowan C."/>
            <person name="Murphy C."/>
            <person name="Pearson M."/>
            <person name="Poon T.W."/>
            <person name="Priest M."/>
            <person name="Roberts A."/>
            <person name="Saif S."/>
            <person name="Shea T."/>
            <person name="Sisk P."/>
            <person name="Sykes S."/>
            <person name="Wortman J."/>
            <person name="Nusbaum C."/>
            <person name="Birren B."/>
        </authorList>
    </citation>
    <scope>NUCLEOTIDE SEQUENCE [LARGE SCALE GENOMIC DNA]</scope>
    <source>
        <strain evidence="14 15">ATCC 49903</strain>
    </source>
</reference>
<dbReference type="Proteomes" id="UP000015961">
    <property type="component" value="Unassembled WGS sequence"/>
</dbReference>
<dbReference type="InterPro" id="IPR050222">
    <property type="entry name" value="MATE_MdtK"/>
</dbReference>
<feature type="transmembrane region" description="Helical" evidence="13">
    <location>
        <begin position="329"/>
        <end position="355"/>
    </location>
</feature>